<dbReference type="RefSeq" id="WP_074069155.1">
    <property type="nucleotide sequence ID" value="NZ_CP017101.1"/>
</dbReference>
<dbReference type="AlphaFoldDB" id="A0A1L5NKY2"/>
<dbReference type="PANTHER" id="PTHR44591:SF24">
    <property type="entry name" value="PROTEIN-GLUTAMATE METHYLESTERASE_PROTEIN-GLUTAMINE GLUTAMINASE 1"/>
    <property type="match status" value="1"/>
</dbReference>
<proteinExistence type="predicted"/>
<dbReference type="OrthoDB" id="582170at2"/>
<keyword evidence="1 2" id="KW-0597">Phosphoprotein</keyword>
<evidence type="ECO:0000313" key="4">
    <source>
        <dbReference type="EMBL" id="APO68522.1"/>
    </source>
</evidence>
<dbReference type="EMBL" id="CP017101">
    <property type="protein sequence ID" value="APO68522.1"/>
    <property type="molecule type" value="Genomic_DNA"/>
</dbReference>
<evidence type="ECO:0000259" key="3">
    <source>
        <dbReference type="PROSITE" id="PS50110"/>
    </source>
</evidence>
<feature type="modified residue" description="4-aspartylphosphate" evidence="2">
    <location>
        <position position="58"/>
    </location>
</feature>
<dbReference type="PROSITE" id="PS50110">
    <property type="entry name" value="RESPONSE_REGULATORY"/>
    <property type="match status" value="1"/>
</dbReference>
<dbReference type="Gene3D" id="3.40.50.2300">
    <property type="match status" value="1"/>
</dbReference>
<feature type="domain" description="Response regulatory" evidence="3">
    <location>
        <begin position="8"/>
        <end position="118"/>
    </location>
</feature>
<reference evidence="4 5" key="1">
    <citation type="submission" date="2016-09" db="EMBL/GenBank/DDBJ databases">
        <title>The complete genome sequences of Rhizobium gallicum, symbiovars gallicum and phaseoli, symbionts associated to common bean (Phaseolus vulgaris).</title>
        <authorList>
            <person name="Bustos P."/>
            <person name="Santamaria R.I."/>
            <person name="Perez-Carrascal O.M."/>
            <person name="Juarez S."/>
            <person name="Lozano L."/>
            <person name="Martinez-Flores I."/>
            <person name="Martinez-Romero E."/>
            <person name="Cevallos M."/>
            <person name="Romero D."/>
            <person name="Davila G."/>
            <person name="Gonzalez V."/>
        </authorList>
    </citation>
    <scope>NUCLEOTIDE SEQUENCE [LARGE SCALE GENOMIC DNA]</scope>
    <source>
        <strain evidence="4 5">IE4872</strain>
    </source>
</reference>
<dbReference type="SMART" id="SM00448">
    <property type="entry name" value="REC"/>
    <property type="match status" value="1"/>
</dbReference>
<accession>A0A1L5NKY2</accession>
<dbReference type="InterPro" id="IPR011006">
    <property type="entry name" value="CheY-like_superfamily"/>
</dbReference>
<dbReference type="PANTHER" id="PTHR44591">
    <property type="entry name" value="STRESS RESPONSE REGULATOR PROTEIN 1"/>
    <property type="match status" value="1"/>
</dbReference>
<protein>
    <submittedName>
        <fullName evidence="4">Response regulator CheY-like domain-containing protein</fullName>
    </submittedName>
</protein>
<dbReference type="SUPFAM" id="SSF52172">
    <property type="entry name" value="CheY-like"/>
    <property type="match status" value="1"/>
</dbReference>
<dbReference type="STRING" id="56730.IE4872_CH02919"/>
<dbReference type="Pfam" id="PF00072">
    <property type="entry name" value="Response_reg"/>
    <property type="match status" value="1"/>
</dbReference>
<name>A0A1L5NKY2_9HYPH</name>
<dbReference type="InterPro" id="IPR001789">
    <property type="entry name" value="Sig_transdc_resp-reg_receiver"/>
</dbReference>
<dbReference type="Proteomes" id="UP000184749">
    <property type="component" value="Chromosome"/>
</dbReference>
<organism evidence="4 5">
    <name type="scientific">Rhizobium gallicum</name>
    <dbReference type="NCBI Taxonomy" id="56730"/>
    <lineage>
        <taxon>Bacteria</taxon>
        <taxon>Pseudomonadati</taxon>
        <taxon>Pseudomonadota</taxon>
        <taxon>Alphaproteobacteria</taxon>
        <taxon>Hyphomicrobiales</taxon>
        <taxon>Rhizobiaceae</taxon>
        <taxon>Rhizobium/Agrobacterium group</taxon>
        <taxon>Rhizobium</taxon>
    </lineage>
</organism>
<evidence type="ECO:0000256" key="2">
    <source>
        <dbReference type="PROSITE-ProRule" id="PRU00169"/>
    </source>
</evidence>
<dbReference type="GO" id="GO:0000160">
    <property type="term" value="P:phosphorelay signal transduction system"/>
    <property type="evidence" value="ECO:0007669"/>
    <property type="project" value="InterPro"/>
</dbReference>
<dbReference type="InterPro" id="IPR050595">
    <property type="entry name" value="Bact_response_regulator"/>
</dbReference>
<evidence type="ECO:0000313" key="5">
    <source>
        <dbReference type="Proteomes" id="UP000184749"/>
    </source>
</evidence>
<gene>
    <name evidence="4" type="ORF">IE4872_CH02919</name>
</gene>
<evidence type="ECO:0000256" key="1">
    <source>
        <dbReference type="ARBA" id="ARBA00022553"/>
    </source>
</evidence>
<sequence length="123" mass="13540">MTGQQARRVLIVEDEVLVAMLLEDLLSEMGHRVVACVARVDEAINVAEQADIDFAILDINLGGVKSFPVAEILRRRGIPFVFATGYGIDGLAGEFRNELALQKPYEPWELERVIAKACARLSG</sequence>